<feature type="domain" description="MurNAc-LAA" evidence="2">
    <location>
        <begin position="68"/>
        <end position="181"/>
    </location>
</feature>
<dbReference type="RefSeq" id="WP_304414619.1">
    <property type="nucleotide sequence ID" value="NZ_OY569118.1"/>
</dbReference>
<name>A0AA48RIR1_9BACL</name>
<dbReference type="EMBL" id="OY569118">
    <property type="protein sequence ID" value="CAJ1003862.1"/>
    <property type="molecule type" value="Genomic_DNA"/>
</dbReference>
<evidence type="ECO:0000256" key="1">
    <source>
        <dbReference type="ARBA" id="ARBA00022801"/>
    </source>
</evidence>
<dbReference type="InterPro" id="IPR002508">
    <property type="entry name" value="MurNAc-LAA_cat"/>
</dbReference>
<gene>
    <name evidence="3" type="ORF">BSPP4475_16180</name>
</gene>
<dbReference type="Proteomes" id="UP001189619">
    <property type="component" value="Chromosome"/>
</dbReference>
<dbReference type="SUPFAM" id="SSF53187">
    <property type="entry name" value="Zn-dependent exopeptidases"/>
    <property type="match status" value="1"/>
</dbReference>
<dbReference type="SUPFAM" id="SSF55383">
    <property type="entry name" value="Copper amine oxidase, domain N"/>
    <property type="match status" value="1"/>
</dbReference>
<dbReference type="SMART" id="SM00646">
    <property type="entry name" value="Ami_3"/>
    <property type="match status" value="1"/>
</dbReference>
<protein>
    <submittedName>
        <fullName evidence="3">N-acetylmuramoyl-L-alanine amidase</fullName>
        <ecNumber evidence="3">3.5.1.28</ecNumber>
    </submittedName>
</protein>
<reference evidence="3" key="1">
    <citation type="submission" date="2023-07" db="EMBL/GenBank/DDBJ databases">
        <authorList>
            <person name="Ivanov I."/>
            <person name="Teneva D."/>
            <person name="Stoikov I."/>
        </authorList>
    </citation>
    <scope>NUCLEOTIDE SEQUENCE</scope>
    <source>
        <strain evidence="3">4475</strain>
    </source>
</reference>
<dbReference type="CDD" id="cd02696">
    <property type="entry name" value="MurNAc-LAA"/>
    <property type="match status" value="1"/>
</dbReference>
<dbReference type="Pfam" id="PF01520">
    <property type="entry name" value="Amidase_3"/>
    <property type="match status" value="1"/>
</dbReference>
<sequence>MKRVILIDPGHGAETAGKRSPDGTLREYEFNRNVARRLVKKLQTSGFDARLTVNDDKDMPLIQRTNQARDLKRQGHDVLLVSIHANAAGNGWSTANGIETYTNDQAEKLAQIIQRRLVADTSLRDRGVKRADLHITRETARYGIPGVLCELGFMTNRDECALLKTDAYREKFATAIAKAICEHYGVPFKASTDNPQPAQKPVDKVSIEINGSRLPVQGYLRDGVSWLPIRAVAEDVGGKVEWCACTKQVKVNGQDLTESIENGTSYAPARELAAILGLTVEWEQATKTVKMKKGCV</sequence>
<dbReference type="Pfam" id="PF07833">
    <property type="entry name" value="Cu_amine_oxidN1"/>
    <property type="match status" value="1"/>
</dbReference>
<dbReference type="PANTHER" id="PTHR30404">
    <property type="entry name" value="N-ACETYLMURAMOYL-L-ALANINE AMIDASE"/>
    <property type="match status" value="1"/>
</dbReference>
<evidence type="ECO:0000259" key="2">
    <source>
        <dbReference type="SMART" id="SM00646"/>
    </source>
</evidence>
<dbReference type="InterPro" id="IPR050695">
    <property type="entry name" value="N-acetylmuramoyl_amidase_3"/>
</dbReference>
<keyword evidence="1 3" id="KW-0378">Hydrolase</keyword>
<organism evidence="3 4">
    <name type="scientific">Brevibacillus aydinogluensis</name>
    <dbReference type="NCBI Taxonomy" id="927786"/>
    <lineage>
        <taxon>Bacteria</taxon>
        <taxon>Bacillati</taxon>
        <taxon>Bacillota</taxon>
        <taxon>Bacilli</taxon>
        <taxon>Bacillales</taxon>
        <taxon>Paenibacillaceae</taxon>
        <taxon>Brevibacillus</taxon>
    </lineage>
</organism>
<dbReference type="Gene3D" id="3.40.630.40">
    <property type="entry name" value="Zn-dependent exopeptidases"/>
    <property type="match status" value="1"/>
</dbReference>
<dbReference type="AlphaFoldDB" id="A0AA48RIR1"/>
<keyword evidence="4" id="KW-1185">Reference proteome</keyword>
<dbReference type="InterPro" id="IPR036582">
    <property type="entry name" value="Mao_N_sf"/>
</dbReference>
<proteinExistence type="predicted"/>
<dbReference type="GO" id="GO:0009253">
    <property type="term" value="P:peptidoglycan catabolic process"/>
    <property type="evidence" value="ECO:0007669"/>
    <property type="project" value="InterPro"/>
</dbReference>
<accession>A0AA48RIR1</accession>
<dbReference type="InterPro" id="IPR012854">
    <property type="entry name" value="Cu_amine_oxidase-like_N"/>
</dbReference>
<dbReference type="EC" id="3.5.1.28" evidence="3"/>
<dbReference type="GO" id="GO:0008745">
    <property type="term" value="F:N-acetylmuramoyl-L-alanine amidase activity"/>
    <property type="evidence" value="ECO:0007669"/>
    <property type="project" value="UniProtKB-EC"/>
</dbReference>
<evidence type="ECO:0000313" key="4">
    <source>
        <dbReference type="Proteomes" id="UP001189619"/>
    </source>
</evidence>
<evidence type="ECO:0000313" key="3">
    <source>
        <dbReference type="EMBL" id="CAJ1003862.1"/>
    </source>
</evidence>
<dbReference type="GO" id="GO:0030288">
    <property type="term" value="C:outer membrane-bounded periplasmic space"/>
    <property type="evidence" value="ECO:0007669"/>
    <property type="project" value="TreeGrafter"/>
</dbReference>
<dbReference type="PANTHER" id="PTHR30404:SF0">
    <property type="entry name" value="N-ACETYLMURAMOYL-L-ALANINE AMIDASE AMIC"/>
    <property type="match status" value="1"/>
</dbReference>
<dbReference type="KEGG" id="bayd:BSPP4475_16180"/>